<reference evidence="4" key="1">
    <citation type="submission" date="2024-07" db="EMBL/GenBank/DDBJ databases">
        <title>Two chromosome-level genome assemblies of Korean endemic species Abeliophyllum distichum and Forsythia ovata (Oleaceae).</title>
        <authorList>
            <person name="Jang H."/>
        </authorList>
    </citation>
    <scope>NUCLEOTIDE SEQUENCE [LARGE SCALE GENOMIC DNA]</scope>
</reference>
<dbReference type="Gene3D" id="1.20.1280.50">
    <property type="match status" value="1"/>
</dbReference>
<sequence>MAPSSPRNLNWLSSSEDQITPWVDLPPELVSLIANSLGLIDLLSLRGVCKDWRLAPSTATAEIESEPSTKPWFILYGETENCTLYDPNDKKSYSINFPELKDATCLASHQGWLLLLREGTIFFFCPFSRARIDLPLVPHQEISNHIAAFSCPPTSSECIVSIINRCDENTMEIYVLKKGDTTWAKHSFERNKWNFGTIIGGIFDDKKETFYYLDNSSKTLTFSLKETKERNCIIYRIVHDAPDPKTNCLPFYYQQSYFMDSGLQGWIELKDDVSISTCGATTPGHKYNILISNECIESSKGTANCQMKGIWIQPRFFQIPTTHSWLI</sequence>
<dbReference type="InterPro" id="IPR001810">
    <property type="entry name" value="F-box_dom"/>
</dbReference>
<feature type="domain" description="F-box" evidence="1">
    <location>
        <begin position="22"/>
        <end position="53"/>
    </location>
</feature>
<dbReference type="AlphaFoldDB" id="A0ABD1VFG4"/>
<dbReference type="Proteomes" id="UP001604277">
    <property type="component" value="Unassembled WGS sequence"/>
</dbReference>
<organism evidence="3 4">
    <name type="scientific">Forsythia ovata</name>
    <dbReference type="NCBI Taxonomy" id="205694"/>
    <lineage>
        <taxon>Eukaryota</taxon>
        <taxon>Viridiplantae</taxon>
        <taxon>Streptophyta</taxon>
        <taxon>Embryophyta</taxon>
        <taxon>Tracheophyta</taxon>
        <taxon>Spermatophyta</taxon>
        <taxon>Magnoliopsida</taxon>
        <taxon>eudicotyledons</taxon>
        <taxon>Gunneridae</taxon>
        <taxon>Pentapetalae</taxon>
        <taxon>asterids</taxon>
        <taxon>lamiids</taxon>
        <taxon>Lamiales</taxon>
        <taxon>Oleaceae</taxon>
        <taxon>Forsythieae</taxon>
        <taxon>Forsythia</taxon>
    </lineage>
</organism>
<evidence type="ECO:0000313" key="3">
    <source>
        <dbReference type="EMBL" id="KAL2535338.1"/>
    </source>
</evidence>
<dbReference type="InterPro" id="IPR036047">
    <property type="entry name" value="F-box-like_dom_sf"/>
</dbReference>
<dbReference type="InterPro" id="IPR005174">
    <property type="entry name" value="KIB1-4_b-propeller"/>
</dbReference>
<evidence type="ECO:0000259" key="1">
    <source>
        <dbReference type="Pfam" id="PF00646"/>
    </source>
</evidence>
<name>A0ABD1VFG4_9LAMI</name>
<gene>
    <name evidence="3" type="ORF">Fot_16729</name>
</gene>
<dbReference type="SUPFAM" id="SSF81383">
    <property type="entry name" value="F-box domain"/>
    <property type="match status" value="1"/>
</dbReference>
<dbReference type="EMBL" id="JBFOLJ010000005">
    <property type="protein sequence ID" value="KAL2535338.1"/>
    <property type="molecule type" value="Genomic_DNA"/>
</dbReference>
<feature type="domain" description="KIB1-4 beta-propeller" evidence="2">
    <location>
        <begin position="84"/>
        <end position="251"/>
    </location>
</feature>
<accession>A0ABD1VFG4</accession>
<dbReference type="PANTHER" id="PTHR33127">
    <property type="entry name" value="TRANSMEMBRANE PROTEIN"/>
    <property type="match status" value="1"/>
</dbReference>
<comment type="caution">
    <text evidence="3">The sequence shown here is derived from an EMBL/GenBank/DDBJ whole genome shotgun (WGS) entry which is preliminary data.</text>
</comment>
<keyword evidence="4" id="KW-1185">Reference proteome</keyword>
<evidence type="ECO:0000313" key="4">
    <source>
        <dbReference type="Proteomes" id="UP001604277"/>
    </source>
</evidence>
<dbReference type="Pfam" id="PF00646">
    <property type="entry name" value="F-box"/>
    <property type="match status" value="1"/>
</dbReference>
<evidence type="ECO:0000259" key="2">
    <source>
        <dbReference type="Pfam" id="PF03478"/>
    </source>
</evidence>
<protein>
    <submittedName>
        <fullName evidence="3">F-box protein-like</fullName>
    </submittedName>
</protein>
<dbReference type="PANTHER" id="PTHR33127:SF20">
    <property type="entry name" value="F-BOX DOMAIN-CONTAINING PROTEIN"/>
    <property type="match status" value="1"/>
</dbReference>
<dbReference type="Pfam" id="PF03478">
    <property type="entry name" value="Beta-prop_KIB1-4"/>
    <property type="match status" value="1"/>
</dbReference>
<proteinExistence type="predicted"/>